<dbReference type="Proteomes" id="UP001597526">
    <property type="component" value="Unassembled WGS sequence"/>
</dbReference>
<dbReference type="RefSeq" id="WP_377768392.1">
    <property type="nucleotide sequence ID" value="NZ_JBHULB010000082.1"/>
</dbReference>
<proteinExistence type="predicted"/>
<dbReference type="EMBL" id="JBHULB010000082">
    <property type="protein sequence ID" value="MFD2588926.1"/>
    <property type="molecule type" value="Genomic_DNA"/>
</dbReference>
<protein>
    <submittedName>
        <fullName evidence="1">Uncharacterized protein</fullName>
    </submittedName>
</protein>
<comment type="caution">
    <text evidence="1">The sequence shown here is derived from an EMBL/GenBank/DDBJ whole genome shotgun (WGS) entry which is preliminary data.</text>
</comment>
<sequence>MRNIFKIIADKDPIQLEVGRPVLDMAIRIGSYIKNNFDESDFFTIGHTREHVVTHFLEILQEAHERMKPEDDRVLLSFKRDMSGHYDSDHYHMLKRVLWYGSNFGDDIPELEPYHDQIWDVYHGCF</sequence>
<evidence type="ECO:0000313" key="1">
    <source>
        <dbReference type="EMBL" id="MFD2588926.1"/>
    </source>
</evidence>
<name>A0ABW5N1D9_9FLAO</name>
<gene>
    <name evidence="1" type="ORF">ACFSQJ_18515</name>
</gene>
<accession>A0ABW5N1D9</accession>
<keyword evidence="2" id="KW-1185">Reference proteome</keyword>
<reference evidence="2" key="1">
    <citation type="journal article" date="2019" name="Int. J. Syst. Evol. Microbiol.">
        <title>The Global Catalogue of Microorganisms (GCM) 10K type strain sequencing project: providing services to taxonomists for standard genome sequencing and annotation.</title>
        <authorList>
            <consortium name="The Broad Institute Genomics Platform"/>
            <consortium name="The Broad Institute Genome Sequencing Center for Infectious Disease"/>
            <person name="Wu L."/>
            <person name="Ma J."/>
        </authorList>
    </citation>
    <scope>NUCLEOTIDE SEQUENCE [LARGE SCALE GENOMIC DNA]</scope>
    <source>
        <strain evidence="2">KCTC 52368</strain>
    </source>
</reference>
<organism evidence="1 2">
    <name type="scientific">Croceitalea marina</name>
    <dbReference type="NCBI Taxonomy" id="1775166"/>
    <lineage>
        <taxon>Bacteria</taxon>
        <taxon>Pseudomonadati</taxon>
        <taxon>Bacteroidota</taxon>
        <taxon>Flavobacteriia</taxon>
        <taxon>Flavobacteriales</taxon>
        <taxon>Flavobacteriaceae</taxon>
        <taxon>Croceitalea</taxon>
    </lineage>
</organism>
<evidence type="ECO:0000313" key="2">
    <source>
        <dbReference type="Proteomes" id="UP001597526"/>
    </source>
</evidence>